<evidence type="ECO:0000256" key="1">
    <source>
        <dbReference type="SAM" id="MobiDB-lite"/>
    </source>
</evidence>
<comment type="caution">
    <text evidence="2">The sequence shown here is derived from an EMBL/GenBank/DDBJ whole genome shotgun (WGS) entry which is preliminary data.</text>
</comment>
<accession>A0A699JXR3</accession>
<dbReference type="PANTHER" id="PTHR33240:SF15">
    <property type="entry name" value="GAG-PRO-LIKE PROTEIN"/>
    <property type="match status" value="1"/>
</dbReference>
<dbReference type="GO" id="GO:0003964">
    <property type="term" value="F:RNA-directed DNA polymerase activity"/>
    <property type="evidence" value="ECO:0007669"/>
    <property type="project" value="UniProtKB-KW"/>
</dbReference>
<gene>
    <name evidence="2" type="ORF">Tci_635323</name>
</gene>
<feature type="non-terminal residue" evidence="2">
    <location>
        <position position="488"/>
    </location>
</feature>
<dbReference type="AlphaFoldDB" id="A0A699JXR3"/>
<feature type="region of interest" description="Disordered" evidence="1">
    <location>
        <begin position="1"/>
        <end position="20"/>
    </location>
</feature>
<dbReference type="CDD" id="cd00303">
    <property type="entry name" value="retropepsin_like"/>
    <property type="match status" value="1"/>
</dbReference>
<keyword evidence="2" id="KW-0548">Nucleotidyltransferase</keyword>
<proteinExistence type="predicted"/>
<feature type="compositionally biased region" description="Basic and acidic residues" evidence="1">
    <location>
        <begin position="66"/>
        <end position="90"/>
    </location>
</feature>
<feature type="compositionally biased region" description="Basic residues" evidence="1">
    <location>
        <begin position="282"/>
        <end position="291"/>
    </location>
</feature>
<reference evidence="2" key="1">
    <citation type="journal article" date="2019" name="Sci. Rep.">
        <title>Draft genome of Tanacetum cinerariifolium, the natural source of mosquito coil.</title>
        <authorList>
            <person name="Yamashiro T."/>
            <person name="Shiraishi A."/>
            <person name="Satake H."/>
            <person name="Nakayama K."/>
        </authorList>
    </citation>
    <scope>NUCLEOTIDE SEQUENCE</scope>
</reference>
<dbReference type="InterPro" id="IPR021109">
    <property type="entry name" value="Peptidase_aspartic_dom_sf"/>
</dbReference>
<feature type="region of interest" description="Disordered" evidence="1">
    <location>
        <begin position="36"/>
        <end position="137"/>
    </location>
</feature>
<dbReference type="EMBL" id="BKCJ010458942">
    <property type="protein sequence ID" value="GFA63351.1"/>
    <property type="molecule type" value="Genomic_DNA"/>
</dbReference>
<protein>
    <submittedName>
        <fullName evidence="2">Reverse transcriptase domain-containing protein</fullName>
    </submittedName>
</protein>
<feature type="compositionally biased region" description="Polar residues" evidence="1">
    <location>
        <begin position="42"/>
        <end position="64"/>
    </location>
</feature>
<name>A0A699JXR3_TANCI</name>
<evidence type="ECO:0000313" key="2">
    <source>
        <dbReference type="EMBL" id="GFA63351.1"/>
    </source>
</evidence>
<dbReference type="PANTHER" id="PTHR33240">
    <property type="entry name" value="OS08G0508500 PROTEIN"/>
    <property type="match status" value="1"/>
</dbReference>
<feature type="region of interest" description="Disordered" evidence="1">
    <location>
        <begin position="275"/>
        <end position="298"/>
    </location>
</feature>
<keyword evidence="2" id="KW-0695">RNA-directed DNA polymerase</keyword>
<feature type="compositionally biased region" description="Basic residues" evidence="1">
    <location>
        <begin position="91"/>
        <end position="101"/>
    </location>
</feature>
<dbReference type="Gene3D" id="2.40.70.10">
    <property type="entry name" value="Acid Proteases"/>
    <property type="match status" value="1"/>
</dbReference>
<organism evidence="2">
    <name type="scientific">Tanacetum cinerariifolium</name>
    <name type="common">Dalmatian daisy</name>
    <name type="synonym">Chrysanthemum cinerariifolium</name>
    <dbReference type="NCBI Taxonomy" id="118510"/>
    <lineage>
        <taxon>Eukaryota</taxon>
        <taxon>Viridiplantae</taxon>
        <taxon>Streptophyta</taxon>
        <taxon>Embryophyta</taxon>
        <taxon>Tracheophyta</taxon>
        <taxon>Spermatophyta</taxon>
        <taxon>Magnoliopsida</taxon>
        <taxon>eudicotyledons</taxon>
        <taxon>Gunneridae</taxon>
        <taxon>Pentapetalae</taxon>
        <taxon>asterids</taxon>
        <taxon>campanulids</taxon>
        <taxon>Asterales</taxon>
        <taxon>Asteraceae</taxon>
        <taxon>Asteroideae</taxon>
        <taxon>Anthemideae</taxon>
        <taxon>Anthemidinae</taxon>
        <taxon>Tanacetum</taxon>
    </lineage>
</organism>
<keyword evidence="2" id="KW-0808">Transferase</keyword>
<sequence>MIKEHDQQAGMKATPRKLAYADSDKEALAGSLAKGFSDRFSLESSGTSDTCRQTRSTTKIQKTPSKNKEPTHLRRSRRLEDRSTTREKARRERSKSRRKRSGHQETSSDSEYEEGSNDVCKDLNSPYKRPKPTPFTQRITRFKYQKRAKLPRNIRVYEGNKDLKDHLEFSQQKRYAKDPTEIHDIRRRQNEGLQAFMDQFKSKSSHKKGVPSVLCISAFMHGHGHPKLAKKLTDKIPKMVDEMFERVRAFIGEKWPLGQQKWSVLLKRTKDVHPAWSEGPKRAKKQGRPKRSTKEYRGVHSLTQKRHFHPAYQDSERNPRHGKCNLPRATAFDRNSRKRNGNPVRNSVKVINMIRQEGNRKRSFEERRSGMLNELTFPEIHQSQLTDEPIILEGIIKGNQVQRILIDGGSSSEIMYEHCFRNLGVNIRSRLRRCRIPMIGFSGETYHPLGVIDLRVTLGNERRSKTVLMEFVIIKCRSPYNIIIGRTG</sequence>